<dbReference type="AlphaFoldDB" id="A0A484LQF2"/>
<proteinExistence type="predicted"/>
<organism evidence="1 2">
    <name type="scientific">Cuscuta campestris</name>
    <dbReference type="NCBI Taxonomy" id="132261"/>
    <lineage>
        <taxon>Eukaryota</taxon>
        <taxon>Viridiplantae</taxon>
        <taxon>Streptophyta</taxon>
        <taxon>Embryophyta</taxon>
        <taxon>Tracheophyta</taxon>
        <taxon>Spermatophyta</taxon>
        <taxon>Magnoliopsida</taxon>
        <taxon>eudicotyledons</taxon>
        <taxon>Gunneridae</taxon>
        <taxon>Pentapetalae</taxon>
        <taxon>asterids</taxon>
        <taxon>lamiids</taxon>
        <taxon>Solanales</taxon>
        <taxon>Convolvulaceae</taxon>
        <taxon>Cuscuteae</taxon>
        <taxon>Cuscuta</taxon>
        <taxon>Cuscuta subgen. Grammica</taxon>
        <taxon>Cuscuta sect. Cleistogrammica</taxon>
    </lineage>
</organism>
<name>A0A484LQF2_9ASTE</name>
<protein>
    <submittedName>
        <fullName evidence="1">Uncharacterized protein</fullName>
    </submittedName>
</protein>
<evidence type="ECO:0000313" key="2">
    <source>
        <dbReference type="Proteomes" id="UP000595140"/>
    </source>
</evidence>
<gene>
    <name evidence="1" type="ORF">CCAM_LOCUS20459</name>
</gene>
<keyword evidence="2" id="KW-1185">Reference proteome</keyword>
<reference evidence="1 2" key="1">
    <citation type="submission" date="2018-04" db="EMBL/GenBank/DDBJ databases">
        <authorList>
            <person name="Vogel A."/>
        </authorList>
    </citation>
    <scope>NUCLEOTIDE SEQUENCE [LARGE SCALE GENOMIC DNA]</scope>
</reference>
<accession>A0A484LQF2</accession>
<sequence length="84" mass="8976">MSLEPLESTASHGTALVGGDERKNGRLLLSLGDARTETVAKTKEDDTGGVGFLVGISGRWYIGGPQVTEERGTSRALRDWISFP</sequence>
<evidence type="ECO:0000313" key="1">
    <source>
        <dbReference type="EMBL" id="VFQ78683.1"/>
    </source>
</evidence>
<dbReference type="EMBL" id="OOIL02001823">
    <property type="protein sequence ID" value="VFQ78683.1"/>
    <property type="molecule type" value="Genomic_DNA"/>
</dbReference>
<dbReference type="Proteomes" id="UP000595140">
    <property type="component" value="Unassembled WGS sequence"/>
</dbReference>